<dbReference type="SUPFAM" id="SSF47413">
    <property type="entry name" value="lambda repressor-like DNA-binding domains"/>
    <property type="match status" value="1"/>
</dbReference>
<dbReference type="eggNOG" id="COG1396">
    <property type="taxonomic scope" value="Bacteria"/>
</dbReference>
<dbReference type="Pfam" id="PF13560">
    <property type="entry name" value="HTH_31"/>
    <property type="match status" value="1"/>
</dbReference>
<organism evidence="2 3">
    <name type="scientific">Actinokineospora spheciospongiae</name>
    <dbReference type="NCBI Taxonomy" id="909613"/>
    <lineage>
        <taxon>Bacteria</taxon>
        <taxon>Bacillati</taxon>
        <taxon>Actinomycetota</taxon>
        <taxon>Actinomycetes</taxon>
        <taxon>Pseudonocardiales</taxon>
        <taxon>Pseudonocardiaceae</taxon>
        <taxon>Actinokineospora</taxon>
    </lineage>
</organism>
<dbReference type="OrthoDB" id="3693079at2"/>
<dbReference type="Pfam" id="PF19054">
    <property type="entry name" value="DUF5753"/>
    <property type="match status" value="1"/>
</dbReference>
<dbReference type="AlphaFoldDB" id="W7JEV0"/>
<dbReference type="CDD" id="cd00093">
    <property type="entry name" value="HTH_XRE"/>
    <property type="match status" value="1"/>
</dbReference>
<feature type="domain" description="DUF5753" evidence="1">
    <location>
        <begin position="113"/>
        <end position="265"/>
    </location>
</feature>
<dbReference type="InterPro" id="IPR043917">
    <property type="entry name" value="DUF5753"/>
</dbReference>
<dbReference type="Gene3D" id="1.10.260.40">
    <property type="entry name" value="lambda repressor-like DNA-binding domains"/>
    <property type="match status" value="1"/>
</dbReference>
<dbReference type="Proteomes" id="UP000019277">
    <property type="component" value="Unassembled WGS sequence"/>
</dbReference>
<gene>
    <name evidence="2" type="ORF">UO65_0121</name>
</gene>
<dbReference type="STRING" id="909613.UO65_0121"/>
<dbReference type="InterPro" id="IPR001387">
    <property type="entry name" value="Cro/C1-type_HTH"/>
</dbReference>
<proteinExistence type="predicted"/>
<evidence type="ECO:0000313" key="2">
    <source>
        <dbReference type="EMBL" id="EWC64514.1"/>
    </source>
</evidence>
<dbReference type="GO" id="GO:0003677">
    <property type="term" value="F:DNA binding"/>
    <property type="evidence" value="ECO:0007669"/>
    <property type="project" value="InterPro"/>
</dbReference>
<protein>
    <recommendedName>
        <fullName evidence="1">DUF5753 domain-containing protein</fullName>
    </recommendedName>
</protein>
<dbReference type="EMBL" id="AYXG01000004">
    <property type="protein sequence ID" value="EWC64514.1"/>
    <property type="molecule type" value="Genomic_DNA"/>
</dbReference>
<name>W7JEV0_9PSEU</name>
<dbReference type="InterPro" id="IPR010982">
    <property type="entry name" value="Lambda_DNA-bd_dom_sf"/>
</dbReference>
<accession>W7JEV0</accession>
<evidence type="ECO:0000313" key="3">
    <source>
        <dbReference type="Proteomes" id="UP000019277"/>
    </source>
</evidence>
<comment type="caution">
    <text evidence="2">The sequence shown here is derived from an EMBL/GenBank/DDBJ whole genome shotgun (WGS) entry which is preliminary data.</text>
</comment>
<evidence type="ECO:0000259" key="1">
    <source>
        <dbReference type="Pfam" id="PF19054"/>
    </source>
</evidence>
<dbReference type="RefSeq" id="WP_035277661.1">
    <property type="nucleotide sequence ID" value="NZ_AYXG01000004.1"/>
</dbReference>
<sequence>MSAPTTKPDTADVTDTVRAKTLRGLILARTLDAARIRRGFTTRALATAMAMSPAMLNRTMTGRRVPDRLEIGGLCALLDIPTDHRHTLYRLVMNADLTDWVLYPDDADNPIGDVEKIAAEITHYEPALIPLPLRTDNYHQAITDFTEESPDTESKAARLSLPISRFLIHPQALQHPGLPREVIHEQLLHLRGYLNKIRLLPATTSPHPGFRCLEVENFHPIIHIRNHNIDILLEKTATTTAHTAFLQHAETFSLTTKATYDALRHAIERSSGRHRDRT</sequence>
<reference evidence="2 3" key="1">
    <citation type="journal article" date="2014" name="Genome Announc.">
        <title>Draft Genome Sequence of the Antitrypanosomally Active Sponge-Associated Bacterium Actinokineospora sp. Strain EG49.</title>
        <authorList>
            <person name="Harjes J."/>
            <person name="Ryu T."/>
            <person name="Abdelmohsen U.R."/>
            <person name="Moitinho-Silva L."/>
            <person name="Horn H."/>
            <person name="Ravasi T."/>
            <person name="Hentschel U."/>
        </authorList>
    </citation>
    <scope>NUCLEOTIDE SEQUENCE [LARGE SCALE GENOMIC DNA]</scope>
    <source>
        <strain evidence="2 3">EG49</strain>
    </source>
</reference>
<keyword evidence="3" id="KW-1185">Reference proteome</keyword>